<dbReference type="Proteomes" id="UP000277582">
    <property type="component" value="Unassembled WGS sequence"/>
</dbReference>
<proteinExistence type="predicted"/>
<dbReference type="PANTHER" id="PTHR30302">
    <property type="entry name" value="HYDROGENASE 1 MATURATION PROTEASE"/>
    <property type="match status" value="1"/>
</dbReference>
<dbReference type="GO" id="GO:0016485">
    <property type="term" value="P:protein processing"/>
    <property type="evidence" value="ECO:0007669"/>
    <property type="project" value="TreeGrafter"/>
</dbReference>
<comment type="caution">
    <text evidence="1">The sequence shown here is derived from an EMBL/GenBank/DDBJ whole genome shotgun (WGS) entry which is preliminary data.</text>
</comment>
<dbReference type="EMBL" id="RCOS01000169">
    <property type="protein sequence ID" value="RSN71837.1"/>
    <property type="molecule type" value="Genomic_DNA"/>
</dbReference>
<dbReference type="GO" id="GO:0004175">
    <property type="term" value="F:endopeptidase activity"/>
    <property type="evidence" value="ECO:0007669"/>
    <property type="project" value="TreeGrafter"/>
</dbReference>
<dbReference type="PANTHER" id="PTHR30302:SF7">
    <property type="entry name" value="F420-NONREDUCING HYDROGENASE II"/>
    <property type="match status" value="1"/>
</dbReference>
<name>A0A429GDE1_9CREN</name>
<dbReference type="SUPFAM" id="SSF53163">
    <property type="entry name" value="HybD-like"/>
    <property type="match status" value="1"/>
</dbReference>
<evidence type="ECO:0000313" key="2">
    <source>
        <dbReference type="Proteomes" id="UP000277582"/>
    </source>
</evidence>
<dbReference type="CDD" id="cd00518">
    <property type="entry name" value="H2MP"/>
    <property type="match status" value="1"/>
</dbReference>
<dbReference type="InterPro" id="IPR023430">
    <property type="entry name" value="Pept_HybD-like_dom_sf"/>
</dbReference>
<gene>
    <name evidence="1" type="ORF">D6D85_15295</name>
</gene>
<protein>
    <submittedName>
        <fullName evidence="1">Hydrogenase maturation protease</fullName>
    </submittedName>
</protein>
<sequence>MPDIVVLGIGNQYAGNDSAGVIVARILREKLPPSITVMECSSAFDALMNSPDCSVMIIVDSFLSENPGSLLIEARERKNEEYGTFQIDPHDIDVDKLLNLLWFFKKSLKKILFIGIGVNEIDLGENIAPAVSSGIDLAVSLIMNEINRLNEEQKPFYL</sequence>
<dbReference type="Pfam" id="PF01750">
    <property type="entry name" value="HycI"/>
    <property type="match status" value="1"/>
</dbReference>
<keyword evidence="2" id="KW-1185">Reference proteome</keyword>
<dbReference type="RefSeq" id="WP_125672821.1">
    <property type="nucleotide sequence ID" value="NZ_RCOS01000169.1"/>
</dbReference>
<dbReference type="NCBIfam" id="TIGR00072">
    <property type="entry name" value="hydrog_prot"/>
    <property type="match status" value="1"/>
</dbReference>
<dbReference type="InterPro" id="IPR000671">
    <property type="entry name" value="Peptidase_A31"/>
</dbReference>
<dbReference type="GO" id="GO:0008047">
    <property type="term" value="F:enzyme activator activity"/>
    <property type="evidence" value="ECO:0007669"/>
    <property type="project" value="InterPro"/>
</dbReference>
<keyword evidence="1" id="KW-0645">Protease</keyword>
<dbReference type="AlphaFoldDB" id="A0A429GDE1"/>
<reference evidence="1 2" key="1">
    <citation type="submission" date="2018-10" db="EMBL/GenBank/DDBJ databases">
        <title>Co-occurring genomic capacity for anaerobic methane metabolism and dissimilatory sulfite reduction discovered in the Korarchaeota.</title>
        <authorList>
            <person name="Mckay L.J."/>
            <person name="Dlakic M."/>
            <person name="Fields M.W."/>
            <person name="Delmont T.O."/>
            <person name="Eren A.M."/>
            <person name="Jay Z.J."/>
            <person name="Klingelsmith K.B."/>
            <person name="Rusch D.B."/>
            <person name="Inskeep W.P."/>
        </authorList>
    </citation>
    <scope>NUCLEOTIDE SEQUENCE [LARGE SCALE GENOMIC DNA]</scope>
    <source>
        <strain evidence="1 2">MDKW</strain>
    </source>
</reference>
<keyword evidence="1" id="KW-0378">Hydrolase</keyword>
<accession>A0A429GDE1</accession>
<evidence type="ECO:0000313" key="1">
    <source>
        <dbReference type="EMBL" id="RSN71837.1"/>
    </source>
</evidence>
<dbReference type="Gene3D" id="3.40.50.1450">
    <property type="entry name" value="HybD-like"/>
    <property type="match status" value="1"/>
</dbReference>
<organism evidence="1 2">
    <name type="scientific">Candidatus Methanodesulfokora washburnensis</name>
    <dbReference type="NCBI Taxonomy" id="2478471"/>
    <lineage>
        <taxon>Archaea</taxon>
        <taxon>Thermoproteota</taxon>
        <taxon>Candidatus Korarchaeia</taxon>
        <taxon>Candidatus Korarchaeia incertae sedis</taxon>
        <taxon>Candidatus Methanodesulfokora</taxon>
    </lineage>
</organism>